<dbReference type="InterPro" id="IPR016181">
    <property type="entry name" value="Acyl_CoA_acyltransferase"/>
</dbReference>
<dbReference type="PANTHER" id="PTHR43800">
    <property type="entry name" value="PEPTIDYL-LYSINE N-ACETYLTRANSFERASE YJAB"/>
    <property type="match status" value="1"/>
</dbReference>
<dbReference type="PROSITE" id="PS51186">
    <property type="entry name" value="GNAT"/>
    <property type="match status" value="1"/>
</dbReference>
<dbReference type="Gene3D" id="3.40.630.30">
    <property type="match status" value="1"/>
</dbReference>
<evidence type="ECO:0000256" key="1">
    <source>
        <dbReference type="ARBA" id="ARBA00022679"/>
    </source>
</evidence>
<dbReference type="PANTHER" id="PTHR43800:SF1">
    <property type="entry name" value="PEPTIDYL-LYSINE N-ACETYLTRANSFERASE YJAB"/>
    <property type="match status" value="1"/>
</dbReference>
<comment type="caution">
    <text evidence="4">The sequence shown here is derived from an EMBL/GenBank/DDBJ whole genome shotgun (WGS) entry which is preliminary data.</text>
</comment>
<evidence type="ECO:0000259" key="3">
    <source>
        <dbReference type="PROSITE" id="PS51186"/>
    </source>
</evidence>
<accession>A0A4R4ECZ3</accession>
<keyword evidence="2" id="KW-0012">Acyltransferase</keyword>
<protein>
    <submittedName>
        <fullName evidence="4">N-acetyltransferase</fullName>
    </submittedName>
</protein>
<keyword evidence="1 4" id="KW-0808">Transferase</keyword>
<reference evidence="4 5" key="1">
    <citation type="submission" date="2019-03" db="EMBL/GenBank/DDBJ databases">
        <authorList>
            <person name="Kim M.K.M."/>
        </authorList>
    </citation>
    <scope>NUCLEOTIDE SEQUENCE [LARGE SCALE GENOMIC DNA]</scope>
    <source>
        <strain evidence="4 5">18JY21-1</strain>
    </source>
</reference>
<dbReference type="OrthoDB" id="46888at2"/>
<name>A0A4R4ECZ3_9BACL</name>
<keyword evidence="5" id="KW-1185">Reference proteome</keyword>
<dbReference type="EMBL" id="SKFG01000008">
    <property type="protein sequence ID" value="TCZ77824.1"/>
    <property type="molecule type" value="Genomic_DNA"/>
</dbReference>
<organism evidence="4 5">
    <name type="scientific">Paenibacillus albiflavus</name>
    <dbReference type="NCBI Taxonomy" id="2545760"/>
    <lineage>
        <taxon>Bacteria</taxon>
        <taxon>Bacillati</taxon>
        <taxon>Bacillota</taxon>
        <taxon>Bacilli</taxon>
        <taxon>Bacillales</taxon>
        <taxon>Paenibacillaceae</taxon>
        <taxon>Paenibacillus</taxon>
    </lineage>
</organism>
<gene>
    <name evidence="4" type="ORF">E0485_10135</name>
</gene>
<dbReference type="AlphaFoldDB" id="A0A4R4ECZ3"/>
<sequence length="164" mass="18861">MMLLIKYRKIFKRGTDKMIQLIDIQEQQIAARIQEIQLASYQIEAELIDFTDLPPLRETIQDLIACGEIFYSYVDEGTIVGAISYTIEADQLQICRMMVHPAYFRRGIADQLLAHLMDKYPEIMKIVTTGALNAPAIRLYQKHGFKLVREIEVEPGLSLAWLEA</sequence>
<dbReference type="Pfam" id="PF00583">
    <property type="entry name" value="Acetyltransf_1"/>
    <property type="match status" value="1"/>
</dbReference>
<proteinExistence type="predicted"/>
<dbReference type="Proteomes" id="UP000295418">
    <property type="component" value="Unassembled WGS sequence"/>
</dbReference>
<dbReference type="GO" id="GO:0016747">
    <property type="term" value="F:acyltransferase activity, transferring groups other than amino-acyl groups"/>
    <property type="evidence" value="ECO:0007669"/>
    <property type="project" value="InterPro"/>
</dbReference>
<dbReference type="CDD" id="cd04301">
    <property type="entry name" value="NAT_SF"/>
    <property type="match status" value="1"/>
</dbReference>
<dbReference type="SUPFAM" id="SSF55729">
    <property type="entry name" value="Acyl-CoA N-acyltransferases (Nat)"/>
    <property type="match status" value="1"/>
</dbReference>
<dbReference type="InterPro" id="IPR000182">
    <property type="entry name" value="GNAT_dom"/>
</dbReference>
<evidence type="ECO:0000313" key="4">
    <source>
        <dbReference type="EMBL" id="TCZ77824.1"/>
    </source>
</evidence>
<evidence type="ECO:0000256" key="2">
    <source>
        <dbReference type="ARBA" id="ARBA00023315"/>
    </source>
</evidence>
<feature type="domain" description="N-acetyltransferase" evidence="3">
    <location>
        <begin position="19"/>
        <end position="164"/>
    </location>
</feature>
<evidence type="ECO:0000313" key="5">
    <source>
        <dbReference type="Proteomes" id="UP000295418"/>
    </source>
</evidence>